<comment type="caution">
    <text evidence="1">The sequence shown here is derived from an EMBL/GenBank/DDBJ whole genome shotgun (WGS) entry which is preliminary data.</text>
</comment>
<keyword evidence="2" id="KW-1185">Reference proteome</keyword>
<accession>A0A9Q3L126</accession>
<dbReference type="Pfam" id="PF20206">
    <property type="entry name" value="Tra1_ring"/>
    <property type="match status" value="1"/>
</dbReference>
<gene>
    <name evidence="1" type="ORF">O181_131718</name>
</gene>
<dbReference type="InterPro" id="IPR046805">
    <property type="entry name" value="Tra1_ring"/>
</dbReference>
<dbReference type="EMBL" id="AVOT02146019">
    <property type="protein sequence ID" value="MBW0592003.1"/>
    <property type="molecule type" value="Genomic_DNA"/>
</dbReference>
<protein>
    <submittedName>
        <fullName evidence="1">Uncharacterized protein</fullName>
    </submittedName>
</protein>
<dbReference type="Proteomes" id="UP000765509">
    <property type="component" value="Unassembled WGS sequence"/>
</dbReference>
<reference evidence="1" key="1">
    <citation type="submission" date="2021-03" db="EMBL/GenBank/DDBJ databases">
        <title>Draft genome sequence of rust myrtle Austropuccinia psidii MF-1, a brazilian biotype.</title>
        <authorList>
            <person name="Quecine M.C."/>
            <person name="Pachon D.M.R."/>
            <person name="Bonatelli M.L."/>
            <person name="Correr F.H."/>
            <person name="Franceschini L.M."/>
            <person name="Leite T.F."/>
            <person name="Margarido G.R.A."/>
            <person name="Almeida C.A."/>
            <person name="Ferrarezi J.A."/>
            <person name="Labate C.A."/>
        </authorList>
    </citation>
    <scope>NUCLEOTIDE SEQUENCE</scope>
    <source>
        <strain evidence="1">MF-1</strain>
    </source>
</reference>
<dbReference type="AlphaFoldDB" id="A0A9Q3L126"/>
<evidence type="ECO:0000313" key="2">
    <source>
        <dbReference type="Proteomes" id="UP000765509"/>
    </source>
</evidence>
<proteinExistence type="predicted"/>
<dbReference type="OrthoDB" id="5570127at2759"/>
<sequence>MVEDWMRCGGKSAVDSPSPKETSLLLVKMMSQVEKRFSEDRELNAQFLELVIQVYR</sequence>
<organism evidence="1 2">
    <name type="scientific">Austropuccinia psidii MF-1</name>
    <dbReference type="NCBI Taxonomy" id="1389203"/>
    <lineage>
        <taxon>Eukaryota</taxon>
        <taxon>Fungi</taxon>
        <taxon>Dikarya</taxon>
        <taxon>Basidiomycota</taxon>
        <taxon>Pucciniomycotina</taxon>
        <taxon>Pucciniomycetes</taxon>
        <taxon>Pucciniales</taxon>
        <taxon>Sphaerophragmiaceae</taxon>
        <taxon>Austropuccinia</taxon>
    </lineage>
</organism>
<evidence type="ECO:0000313" key="1">
    <source>
        <dbReference type="EMBL" id="MBW0592003.1"/>
    </source>
</evidence>
<name>A0A9Q3L126_9BASI</name>